<dbReference type="SUPFAM" id="SSF47413">
    <property type="entry name" value="lambda repressor-like DNA-binding domains"/>
    <property type="match status" value="1"/>
</dbReference>
<dbReference type="GO" id="GO:0003677">
    <property type="term" value="F:DNA binding"/>
    <property type="evidence" value="ECO:0007669"/>
    <property type="project" value="UniProtKB-KW"/>
</dbReference>
<dbReference type="Proteomes" id="UP001490330">
    <property type="component" value="Unassembled WGS sequence"/>
</dbReference>
<evidence type="ECO:0000259" key="5">
    <source>
        <dbReference type="PROSITE" id="PS50932"/>
    </source>
</evidence>
<dbReference type="SUPFAM" id="SSF53822">
    <property type="entry name" value="Periplasmic binding protein-like I"/>
    <property type="match status" value="1"/>
</dbReference>
<keyword evidence="1" id="KW-0678">Repressor</keyword>
<dbReference type="Pfam" id="PF13377">
    <property type="entry name" value="Peripla_BP_3"/>
    <property type="match status" value="1"/>
</dbReference>
<evidence type="ECO:0000256" key="4">
    <source>
        <dbReference type="ARBA" id="ARBA00023163"/>
    </source>
</evidence>
<dbReference type="PANTHER" id="PTHR30146">
    <property type="entry name" value="LACI-RELATED TRANSCRIPTIONAL REPRESSOR"/>
    <property type="match status" value="1"/>
</dbReference>
<evidence type="ECO:0000313" key="6">
    <source>
        <dbReference type="EMBL" id="MER6904994.1"/>
    </source>
</evidence>
<dbReference type="EMBL" id="JBEPCV010000012">
    <property type="protein sequence ID" value="MER6904994.1"/>
    <property type="molecule type" value="Genomic_DNA"/>
</dbReference>
<evidence type="ECO:0000256" key="1">
    <source>
        <dbReference type="ARBA" id="ARBA00022491"/>
    </source>
</evidence>
<dbReference type="RefSeq" id="WP_350716612.1">
    <property type="nucleotide sequence ID" value="NZ_JBEPCO010000005.1"/>
</dbReference>
<keyword evidence="4" id="KW-0804">Transcription</keyword>
<name>A0ABV1VG16_9ACTN</name>
<comment type="caution">
    <text evidence="6">The sequence shown here is derived from an EMBL/GenBank/DDBJ whole genome shotgun (WGS) entry which is preliminary data.</text>
</comment>
<feature type="domain" description="HTH lacI-type" evidence="5">
    <location>
        <begin position="1"/>
        <end position="53"/>
    </location>
</feature>
<dbReference type="InterPro" id="IPR010982">
    <property type="entry name" value="Lambda_DNA-bd_dom_sf"/>
</dbReference>
<dbReference type="CDD" id="cd06267">
    <property type="entry name" value="PBP1_LacI_sugar_binding-like"/>
    <property type="match status" value="1"/>
</dbReference>
<accession>A0ABV1VG16</accession>
<evidence type="ECO:0000256" key="3">
    <source>
        <dbReference type="ARBA" id="ARBA00023125"/>
    </source>
</evidence>
<evidence type="ECO:0000313" key="7">
    <source>
        <dbReference type="Proteomes" id="UP001490330"/>
    </source>
</evidence>
<dbReference type="InterPro" id="IPR046335">
    <property type="entry name" value="LacI/GalR-like_sensor"/>
</dbReference>
<dbReference type="Gene3D" id="1.10.260.40">
    <property type="entry name" value="lambda repressor-like DNA-binding domains"/>
    <property type="match status" value="1"/>
</dbReference>
<proteinExistence type="predicted"/>
<dbReference type="PROSITE" id="PS50932">
    <property type="entry name" value="HTH_LACI_2"/>
    <property type="match status" value="1"/>
</dbReference>
<organism evidence="6 7">
    <name type="scientific">Streptomyces flaveolus</name>
    <dbReference type="NCBI Taxonomy" id="67297"/>
    <lineage>
        <taxon>Bacteria</taxon>
        <taxon>Bacillati</taxon>
        <taxon>Actinomycetota</taxon>
        <taxon>Actinomycetes</taxon>
        <taxon>Kitasatosporales</taxon>
        <taxon>Streptomycetaceae</taxon>
        <taxon>Streptomyces</taxon>
    </lineage>
</organism>
<reference evidence="6 7" key="1">
    <citation type="submission" date="2024-06" db="EMBL/GenBank/DDBJ databases">
        <title>The Natural Products Discovery Center: Release of the First 8490 Sequenced Strains for Exploring Actinobacteria Biosynthetic Diversity.</title>
        <authorList>
            <person name="Kalkreuter E."/>
            <person name="Kautsar S.A."/>
            <person name="Yang D."/>
            <person name="Bader C.D."/>
            <person name="Teijaro C.N."/>
            <person name="Fluegel L."/>
            <person name="Davis C.M."/>
            <person name="Simpson J.R."/>
            <person name="Lauterbach L."/>
            <person name="Steele A.D."/>
            <person name="Gui C."/>
            <person name="Meng S."/>
            <person name="Li G."/>
            <person name="Viehrig K."/>
            <person name="Ye F."/>
            <person name="Su P."/>
            <person name="Kiefer A.F."/>
            <person name="Nichols A."/>
            <person name="Cepeda A.J."/>
            <person name="Yan W."/>
            <person name="Fan B."/>
            <person name="Jiang Y."/>
            <person name="Adhikari A."/>
            <person name="Zheng C.-J."/>
            <person name="Schuster L."/>
            <person name="Cowan T.M."/>
            <person name="Smanski M.J."/>
            <person name="Chevrette M.G."/>
            <person name="De Carvalho L.P.S."/>
            <person name="Shen B."/>
        </authorList>
    </citation>
    <scope>NUCLEOTIDE SEQUENCE [LARGE SCALE GENOMIC DNA]</scope>
    <source>
        <strain evidence="6 7">NPDC000632</strain>
    </source>
</reference>
<dbReference type="SMART" id="SM00354">
    <property type="entry name" value="HTH_LACI"/>
    <property type="match status" value="1"/>
</dbReference>
<dbReference type="Gene3D" id="3.40.50.2300">
    <property type="match status" value="2"/>
</dbReference>
<dbReference type="Pfam" id="PF00356">
    <property type="entry name" value="LacI"/>
    <property type="match status" value="1"/>
</dbReference>
<dbReference type="PROSITE" id="PS00356">
    <property type="entry name" value="HTH_LACI_1"/>
    <property type="match status" value="1"/>
</dbReference>
<sequence length="330" mass="35139">MSDIAQAAGVSSASVSYALNGSPGVGPEVRERILKIADELGFRPSRLARELRTGASSTIGLLLADIANPFYTEVAAGVVAATADEGFEVFVSHVGGGRQRQADAALAHVDRNCSGLILTSLVDADRPLLTKLERERVPFVQLYRRLEGVSADWVGIDDRAAGVEIALHMLASGRRRIAVLGGPQESSATSNRVSGFREALHQAGVQALNEPEVWGDFTRQSGAMRARAVLARHPDVDGIICSNDVIAVGVMDVCRETGRSVPEDVALSGFDDMSFSSAGPLQLTTVTVPREALGRRAAQLLLRRIAGDDGPPRAEQLPYELRIRATTAVH</sequence>
<protein>
    <submittedName>
        <fullName evidence="6">LacI family DNA-binding transcriptional regulator</fullName>
    </submittedName>
</protein>
<dbReference type="PANTHER" id="PTHR30146:SF148">
    <property type="entry name" value="HTH-TYPE TRANSCRIPTIONAL REPRESSOR PURR-RELATED"/>
    <property type="match status" value="1"/>
</dbReference>
<gene>
    <name evidence="6" type="ORF">ABT322_14645</name>
</gene>
<keyword evidence="3 6" id="KW-0238">DNA-binding</keyword>
<keyword evidence="2" id="KW-0805">Transcription regulation</keyword>
<evidence type="ECO:0000256" key="2">
    <source>
        <dbReference type="ARBA" id="ARBA00023015"/>
    </source>
</evidence>
<dbReference type="CDD" id="cd01392">
    <property type="entry name" value="HTH_LacI"/>
    <property type="match status" value="1"/>
</dbReference>
<dbReference type="InterPro" id="IPR000843">
    <property type="entry name" value="HTH_LacI"/>
</dbReference>
<keyword evidence="7" id="KW-1185">Reference proteome</keyword>
<dbReference type="InterPro" id="IPR028082">
    <property type="entry name" value="Peripla_BP_I"/>
</dbReference>